<dbReference type="SUPFAM" id="SSF81923">
    <property type="entry name" value="Double Clp-N motif"/>
    <property type="match status" value="1"/>
</dbReference>
<dbReference type="RefSeq" id="WP_281275838.1">
    <property type="nucleotide sequence ID" value="NZ_BIFT01000001.1"/>
</dbReference>
<reference evidence="2" key="1">
    <citation type="submission" date="2018-12" db="EMBL/GenBank/DDBJ databases">
        <title>Tengunoibacter tsumagoiensis gen. nov., sp. nov., Dictyobacter kobayashii sp. nov., D. alpinus sp. nov., and D. joshuensis sp. nov. and description of Dictyobacteraceae fam. nov. within the order Ktedonobacterales isolated from Tengu-no-mugimeshi.</title>
        <authorList>
            <person name="Wang C.M."/>
            <person name="Zheng Y."/>
            <person name="Sakai Y."/>
            <person name="Toyoda A."/>
            <person name="Minakuchi Y."/>
            <person name="Abe K."/>
            <person name="Yokota A."/>
            <person name="Yabe S."/>
        </authorList>
    </citation>
    <scope>NUCLEOTIDE SEQUENCE [LARGE SCALE GENOMIC DNA]</scope>
    <source>
        <strain evidence="2">Uno16</strain>
    </source>
</reference>
<name>A0A402B190_9CHLR</name>
<protein>
    <recommendedName>
        <fullName evidence="3">Clp R domain-containing protein</fullName>
    </recommendedName>
</protein>
<sequence>MNIEHFTEKSREAVSSAAHIAREHNQVEVEHPLAALLVTSR</sequence>
<proteinExistence type="predicted"/>
<dbReference type="InterPro" id="IPR036628">
    <property type="entry name" value="Clp_N_dom_sf"/>
</dbReference>
<keyword evidence="2" id="KW-1185">Reference proteome</keyword>
<evidence type="ECO:0000313" key="1">
    <source>
        <dbReference type="EMBL" id="GCE25103.1"/>
    </source>
</evidence>
<evidence type="ECO:0000313" key="2">
    <source>
        <dbReference type="Proteomes" id="UP000287171"/>
    </source>
</evidence>
<gene>
    <name evidence="1" type="ORF">KDA_05870</name>
</gene>
<dbReference type="Gene3D" id="1.10.1780.10">
    <property type="entry name" value="Clp, N-terminal domain"/>
    <property type="match status" value="1"/>
</dbReference>
<accession>A0A402B190</accession>
<dbReference type="Proteomes" id="UP000287171">
    <property type="component" value="Unassembled WGS sequence"/>
</dbReference>
<dbReference type="AlphaFoldDB" id="A0A402B190"/>
<evidence type="ECO:0008006" key="3">
    <source>
        <dbReference type="Google" id="ProtNLM"/>
    </source>
</evidence>
<organism evidence="1 2">
    <name type="scientific">Dictyobacter alpinus</name>
    <dbReference type="NCBI Taxonomy" id="2014873"/>
    <lineage>
        <taxon>Bacteria</taxon>
        <taxon>Bacillati</taxon>
        <taxon>Chloroflexota</taxon>
        <taxon>Ktedonobacteria</taxon>
        <taxon>Ktedonobacterales</taxon>
        <taxon>Dictyobacteraceae</taxon>
        <taxon>Dictyobacter</taxon>
    </lineage>
</organism>
<comment type="caution">
    <text evidence="1">The sequence shown here is derived from an EMBL/GenBank/DDBJ whole genome shotgun (WGS) entry which is preliminary data.</text>
</comment>
<dbReference type="EMBL" id="BIFT01000001">
    <property type="protein sequence ID" value="GCE25103.1"/>
    <property type="molecule type" value="Genomic_DNA"/>
</dbReference>